<dbReference type="Proteomes" id="UP000345177">
    <property type="component" value="Segment"/>
</dbReference>
<dbReference type="KEGG" id="vg:62682697"/>
<dbReference type="EMBL" id="MN505213">
    <property type="protein sequence ID" value="QGF20902.1"/>
    <property type="molecule type" value="Genomic_DNA"/>
</dbReference>
<organism evidence="1 2">
    <name type="scientific">Serratia phage JS26</name>
    <dbReference type="NCBI Taxonomy" id="2315217"/>
    <lineage>
        <taxon>Viruses</taxon>
        <taxon>Duplodnaviria</taxon>
        <taxon>Heunggongvirae</taxon>
        <taxon>Uroviricota</taxon>
        <taxon>Caudoviricetes</taxon>
        <taxon>Casjensviridae</taxon>
        <taxon>Dunedinvirus</taxon>
        <taxon>Dunedinvirus JS26</taxon>
    </lineage>
</organism>
<sequence length="137" mass="15430">MKITPVKPVAPVKQRVTAGTAPYLEAYVARVQDITDHTPNRAINVLVFAPDSGTACRMVDALLGMPTQWRFLRIEINPEHVIELDEMANLGMKRVAHTHAEVTKALSIMDKHNYGYWRSQVLTPGLAARVEIRSWVR</sequence>
<dbReference type="GeneID" id="62682697"/>
<proteinExistence type="predicted"/>
<name>A0A5Q2F3A7_9CAUD</name>
<keyword evidence="2" id="KW-1185">Reference proteome</keyword>
<dbReference type="RefSeq" id="YP_010000057.1">
    <property type="nucleotide sequence ID" value="NC_053012.1"/>
</dbReference>
<evidence type="ECO:0000313" key="2">
    <source>
        <dbReference type="Proteomes" id="UP000345177"/>
    </source>
</evidence>
<protein>
    <submittedName>
        <fullName evidence="1">Uncharacterized protein</fullName>
    </submittedName>
</protein>
<accession>A0A5Q2F3A7</accession>
<evidence type="ECO:0000313" key="1">
    <source>
        <dbReference type="EMBL" id="QGF20902.1"/>
    </source>
</evidence>
<reference evidence="1 2" key="1">
    <citation type="submission" date="2019-09" db="EMBL/GenBank/DDBJ databases">
        <title>Transcriptional response of Serratia to Siphovirus infection.</title>
        <authorList>
            <person name="Malone L.M."/>
            <person name="Fineran P.C."/>
        </authorList>
    </citation>
    <scope>NUCLEOTIDE SEQUENCE [LARGE SCALE GENOMIC DNA]</scope>
</reference>